<evidence type="ECO:0000256" key="3">
    <source>
        <dbReference type="ARBA" id="ARBA00022475"/>
    </source>
</evidence>
<evidence type="ECO:0000259" key="13">
    <source>
        <dbReference type="PROSITE" id="PS50990"/>
    </source>
</evidence>
<evidence type="ECO:0000313" key="17">
    <source>
        <dbReference type="Proteomes" id="UP000648914"/>
    </source>
</evidence>
<keyword evidence="5" id="KW-0547">Nucleotide-binding</keyword>
<evidence type="ECO:0000256" key="8">
    <source>
        <dbReference type="ARBA" id="ARBA00022989"/>
    </source>
</evidence>
<keyword evidence="9 10" id="KW-0472">Membrane</keyword>
<keyword evidence="7" id="KW-0067">ATP-binding</keyword>
<dbReference type="Proteomes" id="UP000648914">
    <property type="component" value="Unassembled WGS sequence"/>
</dbReference>
<reference evidence="14 17" key="2">
    <citation type="submission" date="2020-12" db="EMBL/GenBank/DDBJ databases">
        <title>Comparative genomic insights into the epidemiology and virulence of plant pathogenic Pseudomonads from Turkey.</title>
        <authorList>
            <person name="Dillon M."/>
            <person name="Ruiz-Bedoya T."/>
            <person name="Bendalovic-Torma C."/>
            <person name="Guttman K.M."/>
            <person name="Kwak H."/>
            <person name="Middleton M.A."/>
            <person name="Wang P.W."/>
            <person name="Horuz S."/>
            <person name="Aysan Y."/>
            <person name="Guttman D.S."/>
        </authorList>
    </citation>
    <scope>NUCLEOTIDE SEQUENCE [LARGE SCALE GENOMIC DNA]</scope>
    <source>
        <strain evidence="14 17">S5_IA_2b</strain>
    </source>
</reference>
<feature type="domain" description="ABC transporter" evidence="11">
    <location>
        <begin position="488"/>
        <end position="727"/>
    </location>
</feature>
<evidence type="ECO:0000256" key="1">
    <source>
        <dbReference type="ARBA" id="ARBA00004651"/>
    </source>
</evidence>
<dbReference type="SUPFAM" id="SSF52540">
    <property type="entry name" value="P-loop containing nucleoside triphosphate hydrolases"/>
    <property type="match status" value="1"/>
</dbReference>
<evidence type="ECO:0000256" key="2">
    <source>
        <dbReference type="ARBA" id="ARBA00022448"/>
    </source>
</evidence>
<dbReference type="InterPro" id="IPR005074">
    <property type="entry name" value="Peptidase_C39"/>
</dbReference>
<dbReference type="Pfam" id="PF00005">
    <property type="entry name" value="ABC_tran"/>
    <property type="match status" value="1"/>
</dbReference>
<dbReference type="GO" id="GO:0005886">
    <property type="term" value="C:plasma membrane"/>
    <property type="evidence" value="ECO:0007669"/>
    <property type="project" value="UniProtKB-SubCell"/>
</dbReference>
<dbReference type="GO" id="GO:0006508">
    <property type="term" value="P:proteolysis"/>
    <property type="evidence" value="ECO:0007669"/>
    <property type="project" value="InterPro"/>
</dbReference>
<feature type="domain" description="Peptidase C39" evidence="13">
    <location>
        <begin position="18"/>
        <end position="144"/>
    </location>
</feature>
<comment type="subcellular location">
    <subcellularLocation>
        <location evidence="1">Cell membrane</location>
        <topology evidence="1">Multi-pass membrane protein</topology>
    </subcellularLocation>
</comment>
<dbReference type="InterPro" id="IPR003593">
    <property type="entry name" value="AAA+_ATPase"/>
</dbReference>
<dbReference type="SUPFAM" id="SSF90123">
    <property type="entry name" value="ABC transporter transmembrane region"/>
    <property type="match status" value="1"/>
</dbReference>
<dbReference type="RefSeq" id="WP_057025152.1">
    <property type="nucleotide sequence ID" value="NZ_CBCSGQ010000029.1"/>
</dbReference>
<evidence type="ECO:0000256" key="9">
    <source>
        <dbReference type="ARBA" id="ARBA00023136"/>
    </source>
</evidence>
<dbReference type="InterPro" id="IPR036640">
    <property type="entry name" value="ABC1_TM_sf"/>
</dbReference>
<organism evidence="15 16">
    <name type="scientific">Pseudomonas synxantha</name>
    <dbReference type="NCBI Taxonomy" id="47883"/>
    <lineage>
        <taxon>Bacteria</taxon>
        <taxon>Pseudomonadati</taxon>
        <taxon>Pseudomonadota</taxon>
        <taxon>Gammaproteobacteria</taxon>
        <taxon>Pseudomonadales</taxon>
        <taxon>Pseudomonadaceae</taxon>
        <taxon>Pseudomonas</taxon>
    </lineage>
</organism>
<keyword evidence="17" id="KW-1185">Reference proteome</keyword>
<gene>
    <name evidence="15" type="primary">apxIB_2</name>
    <name evidence="15" type="ORF">NCTC10696_05301</name>
    <name evidence="14" type="ORF">YA0852_24995</name>
</gene>
<dbReference type="InterPro" id="IPR011527">
    <property type="entry name" value="ABC1_TM_dom"/>
</dbReference>
<dbReference type="Pfam" id="PF00664">
    <property type="entry name" value="ABC_membrane"/>
    <property type="match status" value="1"/>
</dbReference>
<dbReference type="Gene3D" id="3.40.50.300">
    <property type="entry name" value="P-loop containing nucleotide triphosphate hydrolases"/>
    <property type="match status" value="1"/>
</dbReference>
<keyword evidence="6" id="KW-0378">Hydrolase</keyword>
<dbReference type="FunFam" id="3.40.50.300:FF:000299">
    <property type="entry name" value="ABC transporter ATP-binding protein/permease"/>
    <property type="match status" value="1"/>
</dbReference>
<dbReference type="GO" id="GO:0016887">
    <property type="term" value="F:ATP hydrolysis activity"/>
    <property type="evidence" value="ECO:0007669"/>
    <property type="project" value="InterPro"/>
</dbReference>
<keyword evidence="3" id="KW-1003">Cell membrane</keyword>
<feature type="transmembrane region" description="Helical" evidence="10">
    <location>
        <begin position="179"/>
        <end position="202"/>
    </location>
</feature>
<evidence type="ECO:0000259" key="12">
    <source>
        <dbReference type="PROSITE" id="PS50929"/>
    </source>
</evidence>
<keyword evidence="4 10" id="KW-0812">Transmembrane</keyword>
<evidence type="ECO:0000256" key="10">
    <source>
        <dbReference type="SAM" id="Phobius"/>
    </source>
</evidence>
<feature type="transmembrane region" description="Helical" evidence="10">
    <location>
        <begin position="214"/>
        <end position="231"/>
    </location>
</feature>
<dbReference type="PROSITE" id="PS50990">
    <property type="entry name" value="PEPTIDASE_C39"/>
    <property type="match status" value="1"/>
</dbReference>
<dbReference type="AlphaFoldDB" id="A0AAX3IFD1"/>
<evidence type="ECO:0000313" key="14">
    <source>
        <dbReference type="EMBL" id="MBI6567343.1"/>
    </source>
</evidence>
<dbReference type="EMBL" id="JAEILG010000070">
    <property type="protein sequence ID" value="MBI6567343.1"/>
    <property type="molecule type" value="Genomic_DNA"/>
</dbReference>
<sequence>MNEAVKLDDDLSAVQPPHTSPPTFDYEVWLEAILGVARHYRLECSAQSVRLAAQWSDSASVEDVVRRMARQAGLNCVIGDFCASTLMQRQLPLVLQFDDGQVGVLEILGEDDSVGIAYSGDGGLQSRLTHRELLEQARKTVILRPMRAVRDTRVDGYIKPYQKDWFTSIVLRDLRPYGYVMLASLVTSVLGLAGVLFSMQVYDRVIPAESMPTLYVLFGGVMLALIFDFIMRITRVRITDMLGKRADLRVSDLVFGHAIRLRNSARPRSTGSFISQLKELEQLRELITSSTATALADLPFFLLFLVIYWLIAGPLVAVPLVAVLFLVVPGLLAQKKLAALASESMREGSLRSAMLVETVQGLDDIKALQAEQRFSQQWNHYNATCGDASLRLRLLTNKLVAWSNNVQGSVFAVVVVFGAPMVMASDMTTGSLVAASILASRMMAPMSQITQVLTRWQQAKVALQSLNRIMELPVDHAEDSKRVHLPVVRGHYVLNQAAFQYCDEAPVPALLVADLQIQPGERIAILGRNGAGKSTLLQALAGMLDLKSGSISLDGVALSHIDPADVRRDVGLMTQNSRLFHGTLRDNLIMGAPHASDQEILQALALTGAADFIGKFADGMDHLILEGGLGLSGGQRQSLLLSRLIIRQPQIVLLDEPTASLDEATERQLIQNLDRWAAHRTLIIATHRMSVLSLVNRIIVVDNGRIIVDDSKDNAIARLSKPKGKNQ</sequence>
<evidence type="ECO:0000259" key="11">
    <source>
        <dbReference type="PROSITE" id="PS50893"/>
    </source>
</evidence>
<dbReference type="GO" id="GO:0008233">
    <property type="term" value="F:peptidase activity"/>
    <property type="evidence" value="ECO:0007669"/>
    <property type="project" value="InterPro"/>
</dbReference>
<name>A0AAX3IFD1_9PSED</name>
<dbReference type="SMART" id="SM00382">
    <property type="entry name" value="AAA"/>
    <property type="match status" value="1"/>
</dbReference>
<dbReference type="GO" id="GO:0005524">
    <property type="term" value="F:ATP binding"/>
    <property type="evidence" value="ECO:0007669"/>
    <property type="project" value="UniProtKB-KW"/>
</dbReference>
<keyword evidence="8 10" id="KW-1133">Transmembrane helix</keyword>
<evidence type="ECO:0000256" key="5">
    <source>
        <dbReference type="ARBA" id="ARBA00022741"/>
    </source>
</evidence>
<dbReference type="NCBIfam" id="TIGR03375">
    <property type="entry name" value="type_I_sec_LssB"/>
    <property type="match status" value="1"/>
</dbReference>
<evidence type="ECO:0000313" key="16">
    <source>
        <dbReference type="Proteomes" id="UP000306562"/>
    </source>
</evidence>
<reference evidence="15 16" key="1">
    <citation type="submission" date="2019-05" db="EMBL/GenBank/DDBJ databases">
        <authorList>
            <consortium name="Pathogen Informatics"/>
        </authorList>
    </citation>
    <scope>NUCLEOTIDE SEQUENCE [LARGE SCALE GENOMIC DNA]</scope>
    <source>
        <strain evidence="15 16">NCTC10696</strain>
    </source>
</reference>
<dbReference type="EMBL" id="LR590482">
    <property type="protein sequence ID" value="VTR04952.1"/>
    <property type="molecule type" value="Genomic_DNA"/>
</dbReference>
<evidence type="ECO:0000256" key="6">
    <source>
        <dbReference type="ARBA" id="ARBA00022801"/>
    </source>
</evidence>
<dbReference type="PROSITE" id="PS50929">
    <property type="entry name" value="ABC_TM1F"/>
    <property type="match status" value="1"/>
</dbReference>
<dbReference type="InterPro" id="IPR017750">
    <property type="entry name" value="ATPase_T1SS"/>
</dbReference>
<dbReference type="PANTHER" id="PTHR43394">
    <property type="entry name" value="ATP-DEPENDENT PERMEASE MDL1, MITOCHONDRIAL"/>
    <property type="match status" value="1"/>
</dbReference>
<evidence type="ECO:0000256" key="4">
    <source>
        <dbReference type="ARBA" id="ARBA00022692"/>
    </source>
</evidence>
<dbReference type="Proteomes" id="UP000306562">
    <property type="component" value="Chromosome"/>
</dbReference>
<dbReference type="InterPro" id="IPR027417">
    <property type="entry name" value="P-loop_NTPase"/>
</dbReference>
<dbReference type="CDD" id="cd18587">
    <property type="entry name" value="ABC_6TM_LapB_like"/>
    <property type="match status" value="1"/>
</dbReference>
<dbReference type="GO" id="GO:0015421">
    <property type="term" value="F:ABC-type oligopeptide transporter activity"/>
    <property type="evidence" value="ECO:0007669"/>
    <property type="project" value="TreeGrafter"/>
</dbReference>
<dbReference type="PROSITE" id="PS50893">
    <property type="entry name" value="ABC_TRANSPORTER_2"/>
    <property type="match status" value="1"/>
</dbReference>
<evidence type="ECO:0000256" key="7">
    <source>
        <dbReference type="ARBA" id="ARBA00022840"/>
    </source>
</evidence>
<dbReference type="Gene3D" id="3.90.70.10">
    <property type="entry name" value="Cysteine proteinases"/>
    <property type="match status" value="1"/>
</dbReference>
<proteinExistence type="predicted"/>
<dbReference type="InterPro" id="IPR003439">
    <property type="entry name" value="ABC_transporter-like_ATP-bd"/>
</dbReference>
<feature type="domain" description="ABC transmembrane type-1" evidence="12">
    <location>
        <begin position="180"/>
        <end position="458"/>
    </location>
</feature>
<dbReference type="GeneID" id="61832829"/>
<protein>
    <submittedName>
        <fullName evidence="15">ABC transporter-like protein</fullName>
    </submittedName>
    <submittedName>
        <fullName evidence="14">Type I secretion system permease/ATPase</fullName>
    </submittedName>
</protein>
<keyword evidence="2" id="KW-0813">Transport</keyword>
<dbReference type="PANTHER" id="PTHR43394:SF1">
    <property type="entry name" value="ATP-BINDING CASSETTE SUB-FAMILY B MEMBER 10, MITOCHONDRIAL"/>
    <property type="match status" value="1"/>
</dbReference>
<accession>A0AAX3IFD1</accession>
<dbReference type="InterPro" id="IPR039421">
    <property type="entry name" value="Type_1_exporter"/>
</dbReference>
<evidence type="ECO:0000313" key="15">
    <source>
        <dbReference type="EMBL" id="VTR04952.1"/>
    </source>
</evidence>
<dbReference type="Gene3D" id="1.20.1560.10">
    <property type="entry name" value="ABC transporter type 1, transmembrane domain"/>
    <property type="match status" value="1"/>
</dbReference>